<evidence type="ECO:0000259" key="1">
    <source>
        <dbReference type="Pfam" id="PF09364"/>
    </source>
</evidence>
<evidence type="ECO:0000313" key="2">
    <source>
        <dbReference type="EMBL" id="MFC3938334.1"/>
    </source>
</evidence>
<dbReference type="EMBL" id="JBHSAJ010000177">
    <property type="protein sequence ID" value="MFC3938334.1"/>
    <property type="molecule type" value="Genomic_DNA"/>
</dbReference>
<dbReference type="SUPFAM" id="SSF52518">
    <property type="entry name" value="Thiamin diphosphate-binding fold (THDP-binding)"/>
    <property type="match status" value="2"/>
</dbReference>
<dbReference type="InterPro" id="IPR005593">
    <property type="entry name" value="Xul5P/Fru6P_PKetolase"/>
</dbReference>
<dbReference type="Proteomes" id="UP001595693">
    <property type="component" value="Unassembled WGS sequence"/>
</dbReference>
<dbReference type="Pfam" id="PF09364">
    <property type="entry name" value="XFP_N"/>
    <property type="match status" value="1"/>
</dbReference>
<dbReference type="InterPro" id="IPR018970">
    <property type="entry name" value="Xul5P/Fru6P_PKetolase_N"/>
</dbReference>
<reference evidence="3" key="1">
    <citation type="journal article" date="2019" name="Int. J. Syst. Evol. Microbiol.">
        <title>The Global Catalogue of Microorganisms (GCM) 10K type strain sequencing project: providing services to taxonomists for standard genome sequencing and annotation.</title>
        <authorList>
            <consortium name="The Broad Institute Genomics Platform"/>
            <consortium name="The Broad Institute Genome Sequencing Center for Infectious Disease"/>
            <person name="Wu L."/>
            <person name="Ma J."/>
        </authorList>
    </citation>
    <scope>NUCLEOTIDE SEQUENCE [LARGE SCALE GENOMIC DNA]</scope>
    <source>
        <strain evidence="3">CCUG 2113</strain>
    </source>
</reference>
<dbReference type="RefSeq" id="WP_055394807.1">
    <property type="nucleotide sequence ID" value="NZ_JAMXAX010000056.1"/>
</dbReference>
<dbReference type="Pfam" id="PF03894">
    <property type="entry name" value="XFP"/>
    <property type="match status" value="1"/>
</dbReference>
<protein>
    <submittedName>
        <fullName evidence="2">Xylulose 5-phosphate 3-epimerase</fullName>
    </submittedName>
</protein>
<dbReference type="Gene3D" id="3.40.50.970">
    <property type="match status" value="2"/>
</dbReference>
<gene>
    <name evidence="2" type="ORF">ACFOW3_27305</name>
</gene>
<dbReference type="InterPro" id="IPR009014">
    <property type="entry name" value="Transketo_C/PFOR_II"/>
</dbReference>
<dbReference type="PANTHER" id="PTHR31273">
    <property type="entry name" value="PHOSPHOKETOLASE-RELATED"/>
    <property type="match status" value="1"/>
</dbReference>
<sequence>MHDAHQKHLTTHRARLHREADADFAQWAAGYGVIQHSPQTQLRIFELAQLLVAQGRAASPADVYRLLRAADHVASAAMWLTVHMTYAQRVRWDGAALQPDEYKQTPEGHTGGSLNMVPAYAGYLAANSLTGHTRGWIMGQGHSVAGVEAVNLLVGNMLPIQAQRYDLSDSGLTRFVGDFYSYSIGPDGRPESPLGSHVNANTAGGISEGGYLGFAELQYVHIPLPGERLVAFLSDGAFEEQRGSDWAPRWWRAEDSGHVAPIMILNGRRIEQRSTLQQQGGVQWLKDHLRLNGFDPIEIDGTDPAAFAWAIFTMEDRLDACTEAIRAGTGGYPVPLHYTIAEAPKGYGFPGAGSNDAHNLPLGANPRVDAGARALFEEGARALWVSREDLTSAAAVLNRHDKQRRVRERDHAFATRTVQVPSLPTLASLAPGERECSPMEGIDQAFTALVAANPQLRVRVGNPDELRSNRMGRTLDLLKHRVVTPEQGVAESISGSVVTALNEEAVVSAALANKGGLNLVVSYEAFAAKMLGALRQEILFARQLADAGRPPGWLSVVTVATSHTWENGKNEQSHQDPSFGETLQGEMSDVSRVLYPPDWNTAQAALQAAYQTHGQFWTMVVPKRSLPVWFSAQEAARLVRDGALCIRPAHEARILFTAVGAYQLGEALKAAERLKQRGVEAAVNYIVEPGRFRVGRDAREAAHQSAATDALFPATQDVRIFLTHTRPEALVGLLRPLDTGAQTTRVLGYVSRGGTLDVAGMLFANRTTWAHAVCAASEAAGLEVERLLDAPELQAVRGGGDPRIIMSSY</sequence>
<comment type="caution">
    <text evidence="2">The sequence shown here is derived from an EMBL/GenBank/DDBJ whole genome shotgun (WGS) entry which is preliminary data.</text>
</comment>
<organism evidence="2 3">
    <name type="scientific">Acidovorax facilis</name>
    <dbReference type="NCBI Taxonomy" id="12917"/>
    <lineage>
        <taxon>Bacteria</taxon>
        <taxon>Pseudomonadati</taxon>
        <taxon>Pseudomonadota</taxon>
        <taxon>Betaproteobacteria</taxon>
        <taxon>Burkholderiales</taxon>
        <taxon>Comamonadaceae</taxon>
        <taxon>Acidovorax</taxon>
    </lineage>
</organism>
<dbReference type="PANTHER" id="PTHR31273:SF0">
    <property type="entry name" value="PHOSPHOKETOLASE-RELATED"/>
    <property type="match status" value="1"/>
</dbReference>
<accession>A0ABV8DJP5</accession>
<name>A0ABV8DJP5_9BURK</name>
<proteinExistence type="predicted"/>
<dbReference type="InterPro" id="IPR029061">
    <property type="entry name" value="THDP-binding"/>
</dbReference>
<feature type="domain" description="Xylulose 5-phosphate/Fructose 6-phosphate phosphoketolase N-terminal" evidence="1">
    <location>
        <begin position="70"/>
        <end position="325"/>
    </location>
</feature>
<evidence type="ECO:0000313" key="3">
    <source>
        <dbReference type="Proteomes" id="UP001595693"/>
    </source>
</evidence>
<dbReference type="Gene3D" id="3.40.50.920">
    <property type="match status" value="1"/>
</dbReference>
<keyword evidence="3" id="KW-1185">Reference proteome</keyword>